<evidence type="ECO:0000313" key="2">
    <source>
        <dbReference type="EMBL" id="NXK52474.1"/>
    </source>
</evidence>
<keyword evidence="1" id="KW-0175">Coiled coil</keyword>
<dbReference type="PANTHER" id="PTHR47615:SF1">
    <property type="entry name" value="COILED-COIL DOMAIN-CONTAINING PROTEIN 158"/>
    <property type="match status" value="1"/>
</dbReference>
<feature type="non-terminal residue" evidence="2">
    <location>
        <position position="825"/>
    </location>
</feature>
<dbReference type="Gene3D" id="1.20.5.340">
    <property type="match status" value="1"/>
</dbReference>
<feature type="coiled-coil region" evidence="1">
    <location>
        <begin position="470"/>
        <end position="542"/>
    </location>
</feature>
<keyword evidence="3" id="KW-1185">Reference proteome</keyword>
<dbReference type="PANTHER" id="PTHR47615">
    <property type="entry name" value="COILED-COIL DOMAIN-CONTAINING PROTEIN 158"/>
    <property type="match status" value="1"/>
</dbReference>
<dbReference type="Pfam" id="PF15921">
    <property type="entry name" value="CCDC158"/>
    <property type="match status" value="1"/>
</dbReference>
<feature type="coiled-coil region" evidence="1">
    <location>
        <begin position="393"/>
        <end position="427"/>
    </location>
</feature>
<dbReference type="EMBL" id="VXAL01013158">
    <property type="protein sequence ID" value="NXK52474.1"/>
    <property type="molecule type" value="Genomic_DNA"/>
</dbReference>
<feature type="coiled-coil region" evidence="1">
    <location>
        <begin position="583"/>
        <end position="798"/>
    </location>
</feature>
<sequence length="825" mass="94890">SNQNVLVSNVLSTVMETSVSSSTGSSPPNNVFCSEHEIHTDSEKKNMCGPGKEHMENILEEYSQRNRDVQKRLNETPELHEQQKINLRQIIADLQTKLVEVQLERDALQDIRQRESQSQENVKIQLQTTIEELEAANQLQEEILREANSQNEHLEKVLHGHEEVLLELRGILMDYEDSTGKKLCEHGNNTSLHTHNLSTVFADVLQDLDSEVSYLKEKVVMVEEELESLKKDSKTQKQLLLQQHQTRIEQLVSEHEQEVAALTDKANSARSYADSIQSQMENIQEQTRKQNSVHAHQVSHLESVVSQLRSELQEAKRMYEDKVEDLEKQLHLAHSEVAEAQTERDRYSQQSGNLGDQIHQLLTELHKKEVELSLEKEQNKRFWNRNTGNSIAIDNLRRELDNKNMELQLMENMVKEMRTECQGQMERQMAAFKEKNESIGKISSLTVQLESTKETLCKVKEDLRAKQIDLETAETTVSNLTACLKEKERALEVTNTEIKKLRSHVGSKMQELEHLKNEEDHLRNVRSECETLKLQLVEKERIVEVFQKQIDNMTQTVGQHSRTAGAMEVEKSQLLKEIGDWKLQVQELKIAKEEKEVRIHELEATLSKLELEKVKLVNTCTERLQAVNDVKLEKDQLMNELKASRSELAGLAEGFEDLKRDCQDKIKEMENTVNRLKMLLKSAQAELEQTRSALKTVEGSDSHAVKVAVGMQKQITAKRGQIDALQSKIKLLEEAVTNAAKEKHYLREENSKLSQELSCIATENTKIAGELEILRSQEKRLKEKISKMETALDKASMQFAECQCIIQCQEQEAMRFRLQHTLDVK</sequence>
<feature type="coiled-coil region" evidence="1">
    <location>
        <begin position="298"/>
        <end position="350"/>
    </location>
</feature>
<evidence type="ECO:0000256" key="1">
    <source>
        <dbReference type="SAM" id="Coils"/>
    </source>
</evidence>
<feature type="coiled-coil region" evidence="1">
    <location>
        <begin position="52"/>
        <end position="164"/>
    </location>
</feature>
<evidence type="ECO:0000313" key="3">
    <source>
        <dbReference type="Proteomes" id="UP000537522"/>
    </source>
</evidence>
<reference evidence="2 3" key="1">
    <citation type="submission" date="2019-09" db="EMBL/GenBank/DDBJ databases">
        <title>Bird 10,000 Genomes (B10K) Project - Family phase.</title>
        <authorList>
            <person name="Zhang G."/>
        </authorList>
    </citation>
    <scope>NUCLEOTIDE SEQUENCE [LARGE SCALE GENOMIC DNA]</scope>
    <source>
        <strain evidence="2">B10K-DU-011-36</strain>
        <tissue evidence="2">Muscle</tissue>
    </source>
</reference>
<gene>
    <name evidence="2" type="primary">Ccdc158</name>
    <name evidence="2" type="ORF">CHATOR_R14461</name>
</gene>
<dbReference type="Proteomes" id="UP000537522">
    <property type="component" value="Unassembled WGS sequence"/>
</dbReference>
<dbReference type="AlphaFoldDB" id="A0A7L0K6C6"/>
<proteinExistence type="predicted"/>
<comment type="caution">
    <text evidence="2">The sequence shown here is derived from an EMBL/GenBank/DDBJ whole genome shotgun (WGS) entry which is preliminary data.</text>
</comment>
<feature type="coiled-coil region" evidence="1">
    <location>
        <begin position="205"/>
        <end position="265"/>
    </location>
</feature>
<accession>A0A7L0K6C6</accession>
<protein>
    <submittedName>
        <fullName evidence="2">CD158 protein</fullName>
    </submittedName>
</protein>
<organism evidence="2 3">
    <name type="scientific">Chauna torquata</name>
    <name type="common">Southern screamer</name>
    <dbReference type="NCBI Taxonomy" id="30388"/>
    <lineage>
        <taxon>Eukaryota</taxon>
        <taxon>Metazoa</taxon>
        <taxon>Chordata</taxon>
        <taxon>Craniata</taxon>
        <taxon>Vertebrata</taxon>
        <taxon>Euteleostomi</taxon>
        <taxon>Archelosauria</taxon>
        <taxon>Archosauria</taxon>
        <taxon>Dinosauria</taxon>
        <taxon>Saurischia</taxon>
        <taxon>Theropoda</taxon>
        <taxon>Coelurosauria</taxon>
        <taxon>Aves</taxon>
        <taxon>Neognathae</taxon>
        <taxon>Galloanserae</taxon>
        <taxon>Anseriformes</taxon>
        <taxon>Anhimidae</taxon>
        <taxon>Chauna</taxon>
    </lineage>
</organism>
<name>A0A7L0K6C6_CHATO</name>
<dbReference type="InterPro" id="IPR031809">
    <property type="entry name" value="CCDC158"/>
</dbReference>
<feature type="non-terminal residue" evidence="2">
    <location>
        <position position="1"/>
    </location>
</feature>